<keyword evidence="1" id="KW-0472">Membrane</keyword>
<dbReference type="OrthoDB" id="141709at2157"/>
<feature type="transmembrane region" description="Helical" evidence="1">
    <location>
        <begin position="6"/>
        <end position="25"/>
    </location>
</feature>
<keyword evidence="3" id="KW-1185">Reference proteome</keyword>
<accession>A0A099T174</accession>
<dbReference type="Pfam" id="PF01917">
    <property type="entry name" value="Flagellin_arch-type"/>
    <property type="match status" value="1"/>
</dbReference>
<organism evidence="2 3">
    <name type="scientific">Methanococcoides methylutens</name>
    <dbReference type="NCBI Taxonomy" id="2226"/>
    <lineage>
        <taxon>Archaea</taxon>
        <taxon>Methanobacteriati</taxon>
        <taxon>Methanobacteriota</taxon>
        <taxon>Stenosarchaea group</taxon>
        <taxon>Methanomicrobia</taxon>
        <taxon>Methanosarcinales</taxon>
        <taxon>Methanosarcinaceae</taxon>
        <taxon>Methanococcoides</taxon>
    </lineage>
</organism>
<dbReference type="GO" id="GO:0097588">
    <property type="term" value="P:archaeal or bacterial-type flagellum-dependent cell motility"/>
    <property type="evidence" value="ECO:0007669"/>
    <property type="project" value="InterPro"/>
</dbReference>
<keyword evidence="1" id="KW-1133">Transmembrane helix</keyword>
<dbReference type="EMBL" id="JRHO01000014">
    <property type="protein sequence ID" value="KGK97976.1"/>
    <property type="molecule type" value="Genomic_DNA"/>
</dbReference>
<reference evidence="2 3" key="1">
    <citation type="submission" date="2014-09" db="EMBL/GenBank/DDBJ databases">
        <title>Draft genome sequence of an obligately methylotrophic methanogen, Methanococcoides methylutens, isolated from marine sediment.</title>
        <authorList>
            <person name="Guan Y."/>
            <person name="Ngugi D.K."/>
            <person name="Blom J."/>
            <person name="Ali S."/>
            <person name="Ferry J.G."/>
            <person name="Stingl U."/>
        </authorList>
    </citation>
    <scope>NUCLEOTIDE SEQUENCE [LARGE SCALE GENOMIC DNA]</scope>
    <source>
        <strain evidence="2 3">DSM 2657</strain>
    </source>
</reference>
<evidence type="ECO:0000313" key="2">
    <source>
        <dbReference type="EMBL" id="KGK97976.1"/>
    </source>
</evidence>
<dbReference type="AlphaFoldDB" id="A0A099T174"/>
<name>A0A099T174_METMT</name>
<keyword evidence="2" id="KW-0282">Flagellum</keyword>
<evidence type="ECO:0000313" key="3">
    <source>
        <dbReference type="Proteomes" id="UP000029859"/>
    </source>
</evidence>
<dbReference type="GO" id="GO:0005198">
    <property type="term" value="F:structural molecule activity"/>
    <property type="evidence" value="ECO:0007669"/>
    <property type="project" value="InterPro"/>
</dbReference>
<keyword evidence="2" id="KW-0969">Cilium</keyword>
<sequence length="157" mass="17734">MGFDTVIVAFFVITTMIVVANTFMIGMNDFVDSAYDGYSAIHTTTMDKMQTDIEIQTIWFNSTENHLHFIVENTGETKLNNFNLWDIIVIKNGTADYMDDNKWTMDVYDGQLNPNILDPLEEMEVELHEEYGVGDEIILKIVTPNGIISSKGHTIGG</sequence>
<comment type="caution">
    <text evidence="2">The sequence shown here is derived from an EMBL/GenBank/DDBJ whole genome shotgun (WGS) entry which is preliminary data.</text>
</comment>
<keyword evidence="1" id="KW-0812">Transmembrane</keyword>
<gene>
    <name evidence="2" type="ORF">LI82_09500</name>
</gene>
<dbReference type="Proteomes" id="UP000029859">
    <property type="component" value="Unassembled WGS sequence"/>
</dbReference>
<dbReference type="InterPro" id="IPR002774">
    <property type="entry name" value="Flagellin_arc-type"/>
</dbReference>
<keyword evidence="2" id="KW-0966">Cell projection</keyword>
<protein>
    <submittedName>
        <fullName evidence="2">Flagellar protein FlaF</fullName>
    </submittedName>
</protein>
<dbReference type="RefSeq" id="WP_048195168.1">
    <property type="nucleotide sequence ID" value="NZ_CAAGSM010000001.1"/>
</dbReference>
<proteinExistence type="predicted"/>
<evidence type="ECO:0000256" key="1">
    <source>
        <dbReference type="SAM" id="Phobius"/>
    </source>
</evidence>